<name>A0A830BX95_9LAMI</name>
<comment type="caution">
    <text evidence="1">The sequence shown here is derived from an EMBL/GenBank/DDBJ whole genome shotgun (WGS) entry which is preliminary data.</text>
</comment>
<accession>A0A830BX95</accession>
<gene>
    <name evidence="1" type="ORF">PHJA_000946200</name>
</gene>
<dbReference type="Proteomes" id="UP000653305">
    <property type="component" value="Unassembled WGS sequence"/>
</dbReference>
<organism evidence="1 2">
    <name type="scientific">Phtheirospermum japonicum</name>
    <dbReference type="NCBI Taxonomy" id="374723"/>
    <lineage>
        <taxon>Eukaryota</taxon>
        <taxon>Viridiplantae</taxon>
        <taxon>Streptophyta</taxon>
        <taxon>Embryophyta</taxon>
        <taxon>Tracheophyta</taxon>
        <taxon>Spermatophyta</taxon>
        <taxon>Magnoliopsida</taxon>
        <taxon>eudicotyledons</taxon>
        <taxon>Gunneridae</taxon>
        <taxon>Pentapetalae</taxon>
        <taxon>asterids</taxon>
        <taxon>lamiids</taxon>
        <taxon>Lamiales</taxon>
        <taxon>Orobanchaceae</taxon>
        <taxon>Orobanchaceae incertae sedis</taxon>
        <taxon>Phtheirospermum</taxon>
    </lineage>
</organism>
<evidence type="ECO:0000313" key="1">
    <source>
        <dbReference type="EMBL" id="GFP88025.1"/>
    </source>
</evidence>
<dbReference type="EMBL" id="BMAC01000159">
    <property type="protein sequence ID" value="GFP88025.1"/>
    <property type="molecule type" value="Genomic_DNA"/>
</dbReference>
<proteinExistence type="predicted"/>
<dbReference type="AlphaFoldDB" id="A0A830BX95"/>
<protein>
    <submittedName>
        <fullName evidence="1">Uncharacterized protein</fullName>
    </submittedName>
</protein>
<keyword evidence="2" id="KW-1185">Reference proteome</keyword>
<evidence type="ECO:0000313" key="2">
    <source>
        <dbReference type="Proteomes" id="UP000653305"/>
    </source>
</evidence>
<sequence>MCEGLSGARSNSTTCNSHRFSLEFSNISLNPKLYLIFVLIFCSVERVAEREQGLFSIILPISTSKTIHKY</sequence>
<reference evidence="1" key="1">
    <citation type="submission" date="2020-07" db="EMBL/GenBank/DDBJ databases">
        <title>Ethylene signaling mediates host invasion by parasitic plants.</title>
        <authorList>
            <person name="Yoshida S."/>
        </authorList>
    </citation>
    <scope>NUCLEOTIDE SEQUENCE</scope>
    <source>
        <strain evidence="1">Okayama</strain>
    </source>
</reference>